<dbReference type="Gene3D" id="2.60.40.1240">
    <property type="match status" value="1"/>
</dbReference>
<gene>
    <name evidence="4" type="ordered locus">LKI_09490</name>
</gene>
<dbReference type="STRING" id="762051.LKI_09490"/>
<dbReference type="InterPro" id="IPR029051">
    <property type="entry name" value="DUF4352"/>
</dbReference>
<dbReference type="HOGENOM" id="CLU_1132092_0_0_9"/>
<accession>D5T4G6</accession>
<dbReference type="AlphaFoldDB" id="D5T4G6"/>
<evidence type="ECO:0000313" key="5">
    <source>
        <dbReference type="Proteomes" id="UP000002362"/>
    </source>
</evidence>
<protein>
    <recommendedName>
        <fullName evidence="3">DUF4352 domain-containing protein</fullName>
    </recommendedName>
</protein>
<proteinExistence type="predicted"/>
<keyword evidence="2" id="KW-1133">Transmembrane helix</keyword>
<dbReference type="OrthoDB" id="9806150at2"/>
<dbReference type="Pfam" id="PF11611">
    <property type="entry name" value="DUF4352"/>
    <property type="match status" value="1"/>
</dbReference>
<dbReference type="KEGG" id="lki:LKI_09490"/>
<feature type="transmembrane region" description="Helical" evidence="2">
    <location>
        <begin position="29"/>
        <end position="47"/>
    </location>
</feature>
<feature type="transmembrane region" description="Helical" evidence="2">
    <location>
        <begin position="5"/>
        <end position="23"/>
    </location>
</feature>
<keyword evidence="2" id="KW-0472">Membrane</keyword>
<evidence type="ECO:0000256" key="2">
    <source>
        <dbReference type="SAM" id="Phobius"/>
    </source>
</evidence>
<feature type="domain" description="DUF4352" evidence="3">
    <location>
        <begin position="107"/>
        <end position="203"/>
    </location>
</feature>
<dbReference type="eggNOG" id="ENOG5033A46">
    <property type="taxonomic scope" value="Bacteria"/>
</dbReference>
<name>D5T4G6_LEUKI</name>
<dbReference type="InterPro" id="IPR029050">
    <property type="entry name" value="Immunoprotect_excell_Ig-like"/>
</dbReference>
<keyword evidence="1" id="KW-0732">Signal</keyword>
<dbReference type="RefSeq" id="WP_013104023.1">
    <property type="nucleotide sequence ID" value="NC_014136.1"/>
</dbReference>
<evidence type="ECO:0000259" key="3">
    <source>
        <dbReference type="Pfam" id="PF11611"/>
    </source>
</evidence>
<evidence type="ECO:0000313" key="4">
    <source>
        <dbReference type="EMBL" id="ADG41437.1"/>
    </source>
</evidence>
<organism evidence="4 5">
    <name type="scientific">Leuconostoc kimchii (strain IMSNU 11154 / KCTC 2386 / IH25)</name>
    <dbReference type="NCBI Taxonomy" id="762051"/>
    <lineage>
        <taxon>Bacteria</taxon>
        <taxon>Bacillati</taxon>
        <taxon>Bacillota</taxon>
        <taxon>Bacilli</taxon>
        <taxon>Lactobacillales</taxon>
        <taxon>Lactobacillaceae</taxon>
        <taxon>Leuconostoc</taxon>
    </lineage>
</organism>
<sequence>MERKVLGILSIVFGGFGLLLSWIPIINNFSFVLGILALILGIVALVVNRKNKKILAVIGTVISVVTIAIVLFTQAAYSHAMNKVSEDIKKSTSSSSEKTSKKDSKIYAINETVKHAGVEYKVNSVDFNEGSGFSKAENGEKYVVVNITITNKSKSDYDYNPLDFKLSMDGNEPDVTTIAPDDVDTFDSGTLKPDATLTGNLVVGKTNPNNTKELLLVHHDNNSIKDLDSTFEIKLK</sequence>
<keyword evidence="2" id="KW-0812">Transmembrane</keyword>
<evidence type="ECO:0000256" key="1">
    <source>
        <dbReference type="ARBA" id="ARBA00022729"/>
    </source>
</evidence>
<dbReference type="EMBL" id="CP001758">
    <property type="protein sequence ID" value="ADG41437.1"/>
    <property type="molecule type" value="Genomic_DNA"/>
</dbReference>
<dbReference type="PATRIC" id="fig|762051.18.peg.1909"/>
<dbReference type="Proteomes" id="UP000002362">
    <property type="component" value="Chromosome"/>
</dbReference>
<reference evidence="4 5" key="1">
    <citation type="journal article" date="2010" name="J. Bacteriol.">
        <title>Complete genome sequence analysis of Leuconostoc kimchii IMSNU 11154.</title>
        <authorList>
            <person name="Oh H.M."/>
            <person name="Cho Y.J."/>
            <person name="Kim B.K."/>
            <person name="Roe J.H."/>
            <person name="Kang S.O."/>
            <person name="Nahm B.H."/>
            <person name="Jeong G."/>
            <person name="Han H.U."/>
            <person name="Chun J."/>
        </authorList>
    </citation>
    <scope>NUCLEOTIDE SEQUENCE [LARGE SCALE GENOMIC DNA]</scope>
    <source>
        <strain evidence="5">IMSNU 11154 / KCTC 2386 / IH25</strain>
    </source>
</reference>
<feature type="transmembrane region" description="Helical" evidence="2">
    <location>
        <begin position="54"/>
        <end position="77"/>
    </location>
</feature>